<dbReference type="InterPro" id="IPR005474">
    <property type="entry name" value="Transketolase_N"/>
</dbReference>
<organism evidence="8 9">
    <name type="scientific">Streptomyces turgidiscabies (strain Car8)</name>
    <dbReference type="NCBI Taxonomy" id="698760"/>
    <lineage>
        <taxon>Bacteria</taxon>
        <taxon>Bacillati</taxon>
        <taxon>Actinomycetota</taxon>
        <taxon>Actinomycetes</taxon>
        <taxon>Kitasatosporales</taxon>
        <taxon>Streptomycetaceae</taxon>
        <taxon>Streptomyces</taxon>
    </lineage>
</organism>
<dbReference type="Gene3D" id="3.30.70.20">
    <property type="match status" value="1"/>
</dbReference>
<dbReference type="GO" id="GO:0009055">
    <property type="term" value="F:electron transfer activity"/>
    <property type="evidence" value="ECO:0007669"/>
    <property type="project" value="InterPro"/>
</dbReference>
<dbReference type="InterPro" id="IPR001080">
    <property type="entry name" value="3Fe4S_ferredoxin"/>
</dbReference>
<keyword evidence="5" id="KW-0411">Iron-sulfur</keyword>
<keyword evidence="9" id="KW-1185">Reference proteome</keyword>
<dbReference type="Pfam" id="PF13370">
    <property type="entry name" value="Fer4_13"/>
    <property type="match status" value="1"/>
</dbReference>
<protein>
    <submittedName>
        <fullName evidence="8">Ferredoxin transketolase</fullName>
    </submittedName>
</protein>
<evidence type="ECO:0000256" key="4">
    <source>
        <dbReference type="ARBA" id="ARBA00023004"/>
    </source>
</evidence>
<dbReference type="Gene3D" id="3.40.50.970">
    <property type="match status" value="1"/>
</dbReference>
<dbReference type="PANTHER" id="PTHR47514">
    <property type="entry name" value="TRANSKETOLASE N-TERMINAL SECTION-RELATED"/>
    <property type="match status" value="1"/>
</dbReference>
<evidence type="ECO:0000256" key="1">
    <source>
        <dbReference type="ARBA" id="ARBA00001964"/>
    </source>
</evidence>
<dbReference type="PANTHER" id="PTHR47514:SF1">
    <property type="entry name" value="TRANSKETOLASE N-TERMINAL SECTION-RELATED"/>
    <property type="match status" value="1"/>
</dbReference>
<dbReference type="STRING" id="85558.T45_09202"/>
<reference evidence="8 9" key="1">
    <citation type="journal article" date="2011" name="Plasmid">
        <title>Streptomyces turgidiscabies Car8 contains a modular pathogenicity island that shares virulence genes with other actinobacterial plant pathogens.</title>
        <authorList>
            <person name="Huguet-Tapia J.C."/>
            <person name="Badger J.H."/>
            <person name="Loria R."/>
            <person name="Pettis G.S."/>
        </authorList>
    </citation>
    <scope>NUCLEOTIDE SEQUENCE [LARGE SCALE GENOMIC DNA]</scope>
    <source>
        <strain evidence="8 9">Car8</strain>
    </source>
</reference>
<comment type="caution">
    <text evidence="8">The sequence shown here is derived from an EMBL/GenBank/DDBJ whole genome shotgun (WGS) entry which is preliminary data.</text>
</comment>
<evidence type="ECO:0000256" key="5">
    <source>
        <dbReference type="ARBA" id="ARBA00023014"/>
    </source>
</evidence>
<keyword evidence="3" id="KW-0479">Metal-binding</keyword>
<evidence type="ECO:0000313" key="9">
    <source>
        <dbReference type="Proteomes" id="UP000010931"/>
    </source>
</evidence>
<keyword evidence="6" id="KW-0786">Thiamine pyrophosphate</keyword>
<evidence type="ECO:0000256" key="2">
    <source>
        <dbReference type="ARBA" id="ARBA00007131"/>
    </source>
</evidence>
<gene>
    <name evidence="8" type="primary">fas2</name>
    <name evidence="8" type="ORF">STRTUCAR8_01736</name>
</gene>
<evidence type="ECO:0000259" key="7">
    <source>
        <dbReference type="Pfam" id="PF00456"/>
    </source>
</evidence>
<name>L7F5F1_STRT8</name>
<dbReference type="SUPFAM" id="SSF54862">
    <property type="entry name" value="4Fe-4S ferredoxins"/>
    <property type="match status" value="1"/>
</dbReference>
<evidence type="ECO:0000313" key="8">
    <source>
        <dbReference type="EMBL" id="ELP66359.1"/>
    </source>
</evidence>
<dbReference type="AlphaFoldDB" id="L7F5F1"/>
<comment type="similarity">
    <text evidence="2">Belongs to the transketolase family.</text>
</comment>
<evidence type="ECO:0000256" key="3">
    <source>
        <dbReference type="ARBA" id="ARBA00022723"/>
    </source>
</evidence>
<evidence type="ECO:0000256" key="6">
    <source>
        <dbReference type="ARBA" id="ARBA00023052"/>
    </source>
</evidence>
<sequence>MKVVVDETTCLGTGQCAMIAPEVFEQRANGVTVALETEPHQSRRAAVREAALACPVAAIRLSEGSEPSTVASTAFGYDDLPGLIARMTGDERHAFSSSSTKDVLWVLYDRVLNVSPDRTDDDERDRFFNSKGAGPMAQYAVLTAKGFLRPEQLDNWGTWDSSLGYVPDRVTVPGVDLSSGSLGHGVPIAVGVALAWRIQGRCGPSVFVLIGDGEFDEGSNHEAMVLAGRMGLDQVVVVVVDNGTASHGWPGGIEKRFAREGWATDVVDGKNHDEIFTALTRKHTGKPLVVVATVTR</sequence>
<dbReference type="GO" id="GO:0005506">
    <property type="term" value="F:iron ion binding"/>
    <property type="evidence" value="ECO:0007669"/>
    <property type="project" value="InterPro"/>
</dbReference>
<comment type="cofactor">
    <cofactor evidence="1">
        <name>thiamine diphosphate</name>
        <dbReference type="ChEBI" id="CHEBI:58937"/>
    </cofactor>
</comment>
<dbReference type="PATRIC" id="fig|698760.3.peg.5271"/>
<dbReference type="GeneID" id="97407471"/>
<dbReference type="Proteomes" id="UP000010931">
    <property type="component" value="Unassembled WGS sequence"/>
</dbReference>
<dbReference type="InterPro" id="IPR029061">
    <property type="entry name" value="THDP-binding"/>
</dbReference>
<dbReference type="GO" id="GO:0051536">
    <property type="term" value="F:iron-sulfur cluster binding"/>
    <property type="evidence" value="ECO:0007669"/>
    <property type="project" value="UniProtKB-KW"/>
</dbReference>
<proteinExistence type="inferred from homology"/>
<dbReference type="SUPFAM" id="SSF52518">
    <property type="entry name" value="Thiamin diphosphate-binding fold (THDP-binding)"/>
    <property type="match status" value="1"/>
</dbReference>
<dbReference type="GO" id="GO:0000287">
    <property type="term" value="F:magnesium ion binding"/>
    <property type="evidence" value="ECO:0007669"/>
    <property type="project" value="UniProtKB-ARBA"/>
</dbReference>
<keyword evidence="4" id="KW-0408">Iron</keyword>
<dbReference type="RefSeq" id="WP_006379290.1">
    <property type="nucleotide sequence ID" value="NZ_AEJB01000361.1"/>
</dbReference>
<feature type="domain" description="Transketolase N-terminal" evidence="7">
    <location>
        <begin position="99"/>
        <end position="291"/>
    </location>
</feature>
<dbReference type="EMBL" id="AEJB01000361">
    <property type="protein sequence ID" value="ELP66359.1"/>
    <property type="molecule type" value="Genomic_DNA"/>
</dbReference>
<dbReference type="Pfam" id="PF00456">
    <property type="entry name" value="Transketolase_N"/>
    <property type="match status" value="1"/>
</dbReference>
<dbReference type="PRINTS" id="PR00352">
    <property type="entry name" value="3FE4SFRDOXIN"/>
</dbReference>
<accession>L7F5F1</accession>